<dbReference type="InterPro" id="IPR013324">
    <property type="entry name" value="RNA_pol_sigma_r3/r4-like"/>
</dbReference>
<dbReference type="Gene3D" id="1.10.10.10">
    <property type="entry name" value="Winged helix-like DNA-binding domain superfamily/Winged helix DNA-binding domain"/>
    <property type="match status" value="1"/>
</dbReference>
<evidence type="ECO:0000313" key="1">
    <source>
        <dbReference type="EMBL" id="OXM83977.1"/>
    </source>
</evidence>
<dbReference type="RefSeq" id="WP_094017223.1">
    <property type="nucleotide sequence ID" value="NZ_NMQW01000036.1"/>
</dbReference>
<proteinExistence type="predicted"/>
<reference evidence="1 2" key="1">
    <citation type="submission" date="2017-07" db="EMBL/GenBank/DDBJ databases">
        <title>Genome sequencing and assembly of Paenibacillus rigui.</title>
        <authorList>
            <person name="Mayilraj S."/>
        </authorList>
    </citation>
    <scope>NUCLEOTIDE SEQUENCE [LARGE SCALE GENOMIC DNA]</scope>
    <source>
        <strain evidence="1 2">JCM 16352</strain>
    </source>
</reference>
<dbReference type="OrthoDB" id="2598377at2"/>
<dbReference type="EMBL" id="NMQW01000036">
    <property type="protein sequence ID" value="OXM83977.1"/>
    <property type="molecule type" value="Genomic_DNA"/>
</dbReference>
<comment type="caution">
    <text evidence="1">The sequence shown here is derived from an EMBL/GenBank/DDBJ whole genome shotgun (WGS) entry which is preliminary data.</text>
</comment>
<protein>
    <recommendedName>
        <fullName evidence="3">RNA polymerase sigma-70 region 4 domain-containing protein</fullName>
    </recommendedName>
</protein>
<evidence type="ECO:0008006" key="3">
    <source>
        <dbReference type="Google" id="ProtNLM"/>
    </source>
</evidence>
<name>A0A229UKJ4_9BACL</name>
<evidence type="ECO:0000313" key="2">
    <source>
        <dbReference type="Proteomes" id="UP000215509"/>
    </source>
</evidence>
<dbReference type="AlphaFoldDB" id="A0A229UKJ4"/>
<gene>
    <name evidence="1" type="ORF">CF651_22970</name>
</gene>
<dbReference type="Proteomes" id="UP000215509">
    <property type="component" value="Unassembled WGS sequence"/>
</dbReference>
<organism evidence="1 2">
    <name type="scientific">Paenibacillus rigui</name>
    <dbReference type="NCBI Taxonomy" id="554312"/>
    <lineage>
        <taxon>Bacteria</taxon>
        <taxon>Bacillati</taxon>
        <taxon>Bacillota</taxon>
        <taxon>Bacilli</taxon>
        <taxon>Bacillales</taxon>
        <taxon>Paenibacillaceae</taxon>
        <taxon>Paenibacillus</taxon>
    </lineage>
</organism>
<dbReference type="SUPFAM" id="SSF88659">
    <property type="entry name" value="Sigma3 and sigma4 domains of RNA polymerase sigma factors"/>
    <property type="match status" value="1"/>
</dbReference>
<accession>A0A229UKJ4</accession>
<keyword evidence="2" id="KW-1185">Reference proteome</keyword>
<sequence>MNHNQLTEILKYYRSYEYAAMNCGPVENDRLPLVISERMRNPGMWDKTRYNRIVNIIKGAVDYCLDDDQRTVIMRKYLERNRLTLSEISNLLHKDRTTIGRWHKEALSKLAIALEPFSEEILEITPLEHMFDSNWKFEESKEPA</sequence>
<dbReference type="InterPro" id="IPR036388">
    <property type="entry name" value="WH-like_DNA-bd_sf"/>
</dbReference>